<evidence type="ECO:0000256" key="3">
    <source>
        <dbReference type="ARBA" id="ARBA00022692"/>
    </source>
</evidence>
<feature type="transmembrane region" description="Helical" evidence="6">
    <location>
        <begin position="259"/>
        <end position="277"/>
    </location>
</feature>
<evidence type="ECO:0000313" key="8">
    <source>
        <dbReference type="EMBL" id="RFT43115.1"/>
    </source>
</evidence>
<comment type="similarity">
    <text evidence="2">Belongs to the EamA transporter family.</text>
</comment>
<evidence type="ECO:0000256" key="4">
    <source>
        <dbReference type="ARBA" id="ARBA00022989"/>
    </source>
</evidence>
<dbReference type="EMBL" id="NOWI01000008">
    <property type="protein sequence ID" value="RFT43115.1"/>
    <property type="molecule type" value="Genomic_DNA"/>
</dbReference>
<feature type="transmembrane region" description="Helical" evidence="6">
    <location>
        <begin position="233"/>
        <end position="253"/>
    </location>
</feature>
<evidence type="ECO:0000259" key="7">
    <source>
        <dbReference type="Pfam" id="PF00892"/>
    </source>
</evidence>
<dbReference type="Pfam" id="PF00892">
    <property type="entry name" value="EamA"/>
    <property type="match status" value="2"/>
</dbReference>
<evidence type="ECO:0000256" key="2">
    <source>
        <dbReference type="ARBA" id="ARBA00007362"/>
    </source>
</evidence>
<comment type="subcellular location">
    <subcellularLocation>
        <location evidence="1">Membrane</location>
        <topology evidence="1">Multi-pass membrane protein</topology>
    </subcellularLocation>
</comment>
<feature type="transmembrane region" description="Helical" evidence="6">
    <location>
        <begin position="116"/>
        <end position="133"/>
    </location>
</feature>
<dbReference type="Gene3D" id="1.10.3730.20">
    <property type="match status" value="1"/>
</dbReference>
<feature type="domain" description="EamA" evidence="7">
    <location>
        <begin position="143"/>
        <end position="276"/>
    </location>
</feature>
<keyword evidence="5 6" id="KW-0472">Membrane</keyword>
<evidence type="ECO:0000256" key="1">
    <source>
        <dbReference type="ARBA" id="ARBA00004141"/>
    </source>
</evidence>
<feature type="transmembrane region" description="Helical" evidence="6">
    <location>
        <begin position="35"/>
        <end position="53"/>
    </location>
</feature>
<dbReference type="Proteomes" id="UP000259211">
    <property type="component" value="Unassembled WGS sequence"/>
</dbReference>
<evidence type="ECO:0000313" key="9">
    <source>
        <dbReference type="Proteomes" id="UP000259211"/>
    </source>
</evidence>
<dbReference type="GO" id="GO:0016020">
    <property type="term" value="C:membrane"/>
    <property type="evidence" value="ECO:0007669"/>
    <property type="project" value="UniProtKB-SubCell"/>
</dbReference>
<name>A0A3E2DCJ4_9ACTN</name>
<feature type="domain" description="EamA" evidence="7">
    <location>
        <begin position="6"/>
        <end position="132"/>
    </location>
</feature>
<gene>
    <name evidence="8" type="ORF">CHT91_09215</name>
</gene>
<dbReference type="InterPro" id="IPR000620">
    <property type="entry name" value="EamA_dom"/>
</dbReference>
<dbReference type="PANTHER" id="PTHR32322">
    <property type="entry name" value="INNER MEMBRANE TRANSPORTER"/>
    <property type="match status" value="1"/>
</dbReference>
<comment type="caution">
    <text evidence="8">The sequence shown here is derived from an EMBL/GenBank/DDBJ whole genome shotgun (WGS) entry which is preliminary data.</text>
</comment>
<dbReference type="PANTHER" id="PTHR32322:SF2">
    <property type="entry name" value="EAMA DOMAIN-CONTAINING PROTEIN"/>
    <property type="match status" value="1"/>
</dbReference>
<feature type="transmembrane region" description="Helical" evidence="6">
    <location>
        <begin position="174"/>
        <end position="192"/>
    </location>
</feature>
<organism evidence="8 9">
    <name type="scientific">Cutibacterium avidum</name>
    <dbReference type="NCBI Taxonomy" id="33010"/>
    <lineage>
        <taxon>Bacteria</taxon>
        <taxon>Bacillati</taxon>
        <taxon>Actinomycetota</taxon>
        <taxon>Actinomycetes</taxon>
        <taxon>Propionibacteriales</taxon>
        <taxon>Propionibacteriaceae</taxon>
        <taxon>Cutibacterium</taxon>
    </lineage>
</organism>
<keyword evidence="4 6" id="KW-1133">Transmembrane helix</keyword>
<reference evidence="8 9" key="1">
    <citation type="submission" date="2017-07" db="EMBL/GenBank/DDBJ databases">
        <authorList>
            <person name="Sun Z.S."/>
            <person name="Albrecht U."/>
            <person name="Echele G."/>
            <person name="Lee C.C."/>
        </authorList>
    </citation>
    <scope>NUCLEOTIDE SEQUENCE [LARGE SCALE GENOMIC DNA]</scope>
    <source>
        <strain evidence="8 9">P16-029</strain>
    </source>
</reference>
<dbReference type="RefSeq" id="WP_117189548.1">
    <property type="nucleotide sequence ID" value="NZ_NOWI01000008.1"/>
</dbReference>
<feature type="transmembrane region" description="Helical" evidence="6">
    <location>
        <begin position="204"/>
        <end position="221"/>
    </location>
</feature>
<feature type="transmembrane region" description="Helical" evidence="6">
    <location>
        <begin position="91"/>
        <end position="109"/>
    </location>
</feature>
<dbReference type="InterPro" id="IPR037185">
    <property type="entry name" value="EmrE-like"/>
</dbReference>
<evidence type="ECO:0000256" key="6">
    <source>
        <dbReference type="SAM" id="Phobius"/>
    </source>
</evidence>
<feature type="transmembrane region" description="Helical" evidence="6">
    <location>
        <begin position="65"/>
        <end position="85"/>
    </location>
</feature>
<dbReference type="SUPFAM" id="SSF103481">
    <property type="entry name" value="Multidrug resistance efflux transporter EmrE"/>
    <property type="match status" value="2"/>
</dbReference>
<keyword evidence="3 6" id="KW-0812">Transmembrane</keyword>
<feature type="transmembrane region" description="Helical" evidence="6">
    <location>
        <begin position="139"/>
        <end position="158"/>
    </location>
</feature>
<dbReference type="InterPro" id="IPR050638">
    <property type="entry name" value="AA-Vitamin_Transporters"/>
</dbReference>
<evidence type="ECO:0000256" key="5">
    <source>
        <dbReference type="ARBA" id="ARBA00023136"/>
    </source>
</evidence>
<accession>A0A3E2DCJ4</accession>
<dbReference type="AlphaFoldDB" id="A0A3E2DCJ4"/>
<protein>
    <submittedName>
        <fullName evidence="8">EamA family transporter</fullName>
    </submittedName>
</protein>
<proteinExistence type="inferred from homology"/>
<sequence length="283" mass="29697">MVGPVRGVLFMLGAVLSVQIGGALAATLIPQVGPLGTVALRMSLAALLMAPVVRPHLHGHTRDDWMRVLALVIALGGLNTAFYFSLERLPLGVAVTVEFLGPLGMAALGSHSVRDWLAILLALGGVVGVSGALNADWASISILGLLLAFTAGIFWALYAKSAQLVGASWSKLEGLWWAIALNSVVLLPIGFVAQGANLVQPRHLLIGLVVALMSSALPYSLEMYALRHIDTTVYGVFTGMEPAVAATAGFFILGQTLTPVQMVGMAFVVAAAWLVMARGRQHD</sequence>